<keyword evidence="4" id="KW-1185">Reference proteome</keyword>
<dbReference type="OrthoDB" id="2914376at2759"/>
<proteinExistence type="predicted"/>
<reference evidence="3 4" key="1">
    <citation type="submission" date="2014-04" db="EMBL/GenBank/DDBJ databases">
        <title>Evolutionary Origins and Diversification of the Mycorrhizal Mutualists.</title>
        <authorList>
            <consortium name="DOE Joint Genome Institute"/>
            <consortium name="Mycorrhizal Genomics Consortium"/>
            <person name="Kohler A."/>
            <person name="Kuo A."/>
            <person name="Nagy L.G."/>
            <person name="Floudas D."/>
            <person name="Copeland A."/>
            <person name="Barry K.W."/>
            <person name="Cichocki N."/>
            <person name="Veneault-Fourrey C."/>
            <person name="LaButti K."/>
            <person name="Lindquist E.A."/>
            <person name="Lipzen A."/>
            <person name="Lundell T."/>
            <person name="Morin E."/>
            <person name="Murat C."/>
            <person name="Riley R."/>
            <person name="Ohm R."/>
            <person name="Sun H."/>
            <person name="Tunlid A."/>
            <person name="Henrissat B."/>
            <person name="Grigoriev I.V."/>
            <person name="Hibbett D.S."/>
            <person name="Martin F."/>
        </authorList>
    </citation>
    <scope>NUCLEOTIDE SEQUENCE [LARGE SCALE GENOMIC DNA]</scope>
    <source>
        <strain evidence="3 4">FD-317 M1</strain>
    </source>
</reference>
<sequence>MRLWSTSFLVFALGWSSTIVVHAAPYPAQPDHETATNGSTPGSNRAATESHSGQIIQREDKPSWLLSRLSDLLTQEDKRVFSSELKDLKLGSRLSLVDPADNNGGIWSVKEYKGYHGQASDLLLKVMPNYSAKHPEIKQEQSDSLNFGEVKALKQVGDLVAAGLMKDPGRSLITKLKDKAKSIRKKEANSKSSMLSVVIIKKKQGNTLASMNFYRNAPMATRAKMAQEVKKIMCTTAARIAVEKHVFHGDRNLGNVLVTMNGEKPVSVQLVDWGIAFSVSQDAKMLDVYQHCMETTKFFRDQKWNVRREIMKVVR</sequence>
<dbReference type="InterPro" id="IPR011009">
    <property type="entry name" value="Kinase-like_dom_sf"/>
</dbReference>
<dbReference type="HOGENOM" id="CLU_072112_0_0_1"/>
<evidence type="ECO:0008006" key="5">
    <source>
        <dbReference type="Google" id="ProtNLM"/>
    </source>
</evidence>
<gene>
    <name evidence="3" type="ORF">GYMLUDRAFT_48200</name>
</gene>
<evidence type="ECO:0000256" key="1">
    <source>
        <dbReference type="SAM" id="MobiDB-lite"/>
    </source>
</evidence>
<dbReference type="SUPFAM" id="SSF56112">
    <property type="entry name" value="Protein kinase-like (PK-like)"/>
    <property type="match status" value="1"/>
</dbReference>
<evidence type="ECO:0000313" key="3">
    <source>
        <dbReference type="EMBL" id="KIK54999.1"/>
    </source>
</evidence>
<keyword evidence="2" id="KW-0732">Signal</keyword>
<dbReference type="EMBL" id="KN834810">
    <property type="protein sequence ID" value="KIK54999.1"/>
    <property type="molecule type" value="Genomic_DNA"/>
</dbReference>
<dbReference type="AlphaFoldDB" id="A0A0D0BYT8"/>
<evidence type="ECO:0000256" key="2">
    <source>
        <dbReference type="SAM" id="SignalP"/>
    </source>
</evidence>
<protein>
    <recommendedName>
        <fullName evidence="5">Protein kinase domain-containing protein</fullName>
    </recommendedName>
</protein>
<feature type="region of interest" description="Disordered" evidence="1">
    <location>
        <begin position="30"/>
        <end position="54"/>
    </location>
</feature>
<feature type="compositionally biased region" description="Polar residues" evidence="1">
    <location>
        <begin position="35"/>
        <end position="54"/>
    </location>
</feature>
<organism evidence="3 4">
    <name type="scientific">Collybiopsis luxurians FD-317 M1</name>
    <dbReference type="NCBI Taxonomy" id="944289"/>
    <lineage>
        <taxon>Eukaryota</taxon>
        <taxon>Fungi</taxon>
        <taxon>Dikarya</taxon>
        <taxon>Basidiomycota</taxon>
        <taxon>Agaricomycotina</taxon>
        <taxon>Agaricomycetes</taxon>
        <taxon>Agaricomycetidae</taxon>
        <taxon>Agaricales</taxon>
        <taxon>Marasmiineae</taxon>
        <taxon>Omphalotaceae</taxon>
        <taxon>Collybiopsis</taxon>
        <taxon>Collybiopsis luxurians</taxon>
    </lineage>
</organism>
<dbReference type="Proteomes" id="UP000053593">
    <property type="component" value="Unassembled WGS sequence"/>
</dbReference>
<evidence type="ECO:0000313" key="4">
    <source>
        <dbReference type="Proteomes" id="UP000053593"/>
    </source>
</evidence>
<feature type="chain" id="PRO_5002224912" description="Protein kinase domain-containing protein" evidence="2">
    <location>
        <begin position="24"/>
        <end position="315"/>
    </location>
</feature>
<accession>A0A0D0BYT8</accession>
<name>A0A0D0BYT8_9AGAR</name>
<feature type="signal peptide" evidence="2">
    <location>
        <begin position="1"/>
        <end position="23"/>
    </location>
</feature>